<feature type="transmembrane region" description="Helical" evidence="7">
    <location>
        <begin position="414"/>
        <end position="434"/>
    </location>
</feature>
<feature type="transmembrane region" description="Helical" evidence="7">
    <location>
        <begin position="188"/>
        <end position="208"/>
    </location>
</feature>
<feature type="transmembrane region" description="Helical" evidence="7">
    <location>
        <begin position="241"/>
        <end position="264"/>
    </location>
</feature>
<dbReference type="Proteomes" id="UP000617531">
    <property type="component" value="Unassembled WGS sequence"/>
</dbReference>
<name>A0A8J3GTB4_9MICO</name>
<feature type="transmembrane region" description="Helical" evidence="7">
    <location>
        <begin position="270"/>
        <end position="290"/>
    </location>
</feature>
<feature type="transmembrane region" description="Helical" evidence="7">
    <location>
        <begin position="160"/>
        <end position="182"/>
    </location>
</feature>
<gene>
    <name evidence="8" type="ORF">GCM10011600_29660</name>
</gene>
<feature type="transmembrane region" description="Helical" evidence="7">
    <location>
        <begin position="56"/>
        <end position="76"/>
    </location>
</feature>
<dbReference type="SUPFAM" id="SSF103473">
    <property type="entry name" value="MFS general substrate transporter"/>
    <property type="match status" value="1"/>
</dbReference>
<dbReference type="PANTHER" id="PTHR23513">
    <property type="entry name" value="INTEGRAL MEMBRANE EFFLUX PROTEIN-RELATED"/>
    <property type="match status" value="1"/>
</dbReference>
<keyword evidence="6 7" id="KW-0472">Membrane</keyword>
<feature type="transmembrane region" description="Helical" evidence="7">
    <location>
        <begin position="27"/>
        <end position="50"/>
    </location>
</feature>
<proteinExistence type="predicted"/>
<keyword evidence="5 7" id="KW-1133">Transmembrane helix</keyword>
<dbReference type="GO" id="GO:0005886">
    <property type="term" value="C:plasma membrane"/>
    <property type="evidence" value="ECO:0007669"/>
    <property type="project" value="UniProtKB-SubCell"/>
</dbReference>
<keyword evidence="4 7" id="KW-0812">Transmembrane</keyword>
<protein>
    <submittedName>
        <fullName evidence="8">MFS transporter</fullName>
    </submittedName>
</protein>
<organism evidence="8 9">
    <name type="scientific">Pseudolysinimonas yzui</name>
    <dbReference type="NCBI Taxonomy" id="2708254"/>
    <lineage>
        <taxon>Bacteria</taxon>
        <taxon>Bacillati</taxon>
        <taxon>Actinomycetota</taxon>
        <taxon>Actinomycetes</taxon>
        <taxon>Micrococcales</taxon>
        <taxon>Microbacteriaceae</taxon>
        <taxon>Pseudolysinimonas</taxon>
    </lineage>
</organism>
<evidence type="ECO:0000256" key="7">
    <source>
        <dbReference type="SAM" id="Phobius"/>
    </source>
</evidence>
<dbReference type="PANTHER" id="PTHR23513:SF9">
    <property type="entry name" value="ENTEROBACTIN EXPORTER ENTS"/>
    <property type="match status" value="1"/>
</dbReference>
<evidence type="ECO:0000313" key="8">
    <source>
        <dbReference type="EMBL" id="GHF26716.1"/>
    </source>
</evidence>
<dbReference type="EMBL" id="BNAI01000012">
    <property type="protein sequence ID" value="GHF26716.1"/>
    <property type="molecule type" value="Genomic_DNA"/>
</dbReference>
<dbReference type="InterPro" id="IPR036259">
    <property type="entry name" value="MFS_trans_sf"/>
</dbReference>
<evidence type="ECO:0000256" key="2">
    <source>
        <dbReference type="ARBA" id="ARBA00022448"/>
    </source>
</evidence>
<evidence type="ECO:0000256" key="4">
    <source>
        <dbReference type="ARBA" id="ARBA00022692"/>
    </source>
</evidence>
<feature type="transmembrane region" description="Helical" evidence="7">
    <location>
        <begin position="88"/>
        <end position="110"/>
    </location>
</feature>
<feature type="transmembrane region" description="Helical" evidence="7">
    <location>
        <begin position="122"/>
        <end position="139"/>
    </location>
</feature>
<evidence type="ECO:0000256" key="3">
    <source>
        <dbReference type="ARBA" id="ARBA00022475"/>
    </source>
</evidence>
<sequence length="448" mass="46733">MTDETPPKRRRFVDTTPLRVSPAFARLWFGGAISGIGAQLTIVAVGLQIYDITGSTFAVSLVGGIGLVPMIIAGLWGGMIADAFDRKLVLLVSALVGWSSTIGLALIAWYDTGLAEGDVPVWPLYLLATLGSVASTVQMTTRQSVTPRLLPGELVPAASALNGIAFGIQLTLGPALAGVLVASVGFGWTYLVDVLLFSTMFLGIITLPRMSPSEGAERPGWKSLKQGVEFLRSAPNIRMSFIVDIVAMAFGRPHVLFPALGVLVFGGGPVTVGVLTAAMAVGTFLASLFSGPVGHVHRHGLAVGRAITVYGGFALLFGLTVLGMQIGLAQGWVADVGEDFGEVNPVALGLAALALLGMGASDEISAIFRGTMLLMASPDEMRGRLQGIFIVVVTGGPRIGDLYIGVFAAAVALWFPPVLGGILIIGLIAVLVRAQSSFRDYDARHPTP</sequence>
<comment type="caution">
    <text evidence="8">The sequence shown here is derived from an EMBL/GenBank/DDBJ whole genome shotgun (WGS) entry which is preliminary data.</text>
</comment>
<feature type="transmembrane region" description="Helical" evidence="7">
    <location>
        <begin position="302"/>
        <end position="326"/>
    </location>
</feature>
<feature type="transmembrane region" description="Helical" evidence="7">
    <location>
        <begin position="346"/>
        <end position="368"/>
    </location>
</feature>
<dbReference type="RefSeq" id="WP_191284319.1">
    <property type="nucleotide sequence ID" value="NZ_BNAI01000012.1"/>
</dbReference>
<keyword evidence="3" id="KW-1003">Cell membrane</keyword>
<evidence type="ECO:0000256" key="6">
    <source>
        <dbReference type="ARBA" id="ARBA00023136"/>
    </source>
</evidence>
<reference evidence="8" key="2">
    <citation type="submission" date="2020-09" db="EMBL/GenBank/DDBJ databases">
        <authorList>
            <person name="Sun Q."/>
            <person name="Zhou Y."/>
        </authorList>
    </citation>
    <scope>NUCLEOTIDE SEQUENCE</scope>
    <source>
        <strain evidence="8">CGMCC 1.16548</strain>
    </source>
</reference>
<feature type="transmembrane region" description="Helical" evidence="7">
    <location>
        <begin position="388"/>
        <end position="408"/>
    </location>
</feature>
<evidence type="ECO:0000256" key="5">
    <source>
        <dbReference type="ARBA" id="ARBA00022989"/>
    </source>
</evidence>
<dbReference type="Gene3D" id="1.20.1250.20">
    <property type="entry name" value="MFS general substrate transporter like domains"/>
    <property type="match status" value="1"/>
</dbReference>
<evidence type="ECO:0000256" key="1">
    <source>
        <dbReference type="ARBA" id="ARBA00004429"/>
    </source>
</evidence>
<reference evidence="8" key="1">
    <citation type="journal article" date="2014" name="Int. J. Syst. Evol. Microbiol.">
        <title>Complete genome sequence of Corynebacterium casei LMG S-19264T (=DSM 44701T), isolated from a smear-ripened cheese.</title>
        <authorList>
            <consortium name="US DOE Joint Genome Institute (JGI-PGF)"/>
            <person name="Walter F."/>
            <person name="Albersmeier A."/>
            <person name="Kalinowski J."/>
            <person name="Ruckert C."/>
        </authorList>
    </citation>
    <scope>NUCLEOTIDE SEQUENCE</scope>
    <source>
        <strain evidence="8">CGMCC 1.16548</strain>
    </source>
</reference>
<keyword evidence="9" id="KW-1185">Reference proteome</keyword>
<comment type="subcellular location">
    <subcellularLocation>
        <location evidence="1">Cell inner membrane</location>
        <topology evidence="1">Multi-pass membrane protein</topology>
    </subcellularLocation>
</comment>
<keyword evidence="2" id="KW-0813">Transport</keyword>
<dbReference type="AlphaFoldDB" id="A0A8J3GTB4"/>
<accession>A0A8J3GTB4</accession>
<dbReference type="Pfam" id="PF05977">
    <property type="entry name" value="MFS_3"/>
    <property type="match status" value="1"/>
</dbReference>
<evidence type="ECO:0000313" key="9">
    <source>
        <dbReference type="Proteomes" id="UP000617531"/>
    </source>
</evidence>
<dbReference type="InterPro" id="IPR010290">
    <property type="entry name" value="TM_effector"/>
</dbReference>
<dbReference type="CDD" id="cd06173">
    <property type="entry name" value="MFS_MefA_like"/>
    <property type="match status" value="1"/>
</dbReference>